<dbReference type="OrthoDB" id="2207883at2759"/>
<dbReference type="Proteomes" id="UP000077051">
    <property type="component" value="Unassembled WGS sequence"/>
</dbReference>
<accession>A0A162R4J9</accession>
<comment type="caution">
    <text evidence="2">The sequence shown here is derived from an EMBL/GenBank/DDBJ whole genome shotgun (WGS) entry which is preliminary data.</text>
</comment>
<evidence type="ECO:0000256" key="1">
    <source>
        <dbReference type="SAM" id="MobiDB-lite"/>
    </source>
</evidence>
<proteinExistence type="predicted"/>
<dbReference type="AlphaFoldDB" id="A0A162R4J9"/>
<gene>
    <name evidence="2" type="ORF">MUCCIDRAFT_109685</name>
</gene>
<dbReference type="VEuPathDB" id="FungiDB:MUCCIDRAFT_109685"/>
<name>A0A162R4J9_MUCCL</name>
<protein>
    <submittedName>
        <fullName evidence="2">Uncharacterized protein</fullName>
    </submittedName>
</protein>
<evidence type="ECO:0000313" key="2">
    <source>
        <dbReference type="EMBL" id="OAD02839.1"/>
    </source>
</evidence>
<reference evidence="2 3" key="1">
    <citation type="submission" date="2015-06" db="EMBL/GenBank/DDBJ databases">
        <title>Expansion of signal transduction pathways in fungi by whole-genome duplication.</title>
        <authorList>
            <consortium name="DOE Joint Genome Institute"/>
            <person name="Corrochano L.M."/>
            <person name="Kuo A."/>
            <person name="Marcet-Houben M."/>
            <person name="Polaino S."/>
            <person name="Salamov A."/>
            <person name="Villalobos J.M."/>
            <person name="Alvarez M.I."/>
            <person name="Avalos J."/>
            <person name="Benito E.P."/>
            <person name="Benoit I."/>
            <person name="Burger G."/>
            <person name="Camino L.P."/>
            <person name="Canovas D."/>
            <person name="Cerda-Olmedo E."/>
            <person name="Cheng J.-F."/>
            <person name="Dominguez A."/>
            <person name="Elias M."/>
            <person name="Eslava A.P."/>
            <person name="Glaser F."/>
            <person name="Grimwood J."/>
            <person name="Gutierrez G."/>
            <person name="Heitman J."/>
            <person name="Henrissat B."/>
            <person name="Iturriaga E.A."/>
            <person name="Lang B.F."/>
            <person name="Lavin J.L."/>
            <person name="Lee S."/>
            <person name="Li W."/>
            <person name="Lindquist E."/>
            <person name="Lopez-Garcia S."/>
            <person name="Luque E.M."/>
            <person name="Marcos A.T."/>
            <person name="Martin J."/>
            <person name="Mccluskey K."/>
            <person name="Medina H.R."/>
            <person name="Miralles-Duran A."/>
            <person name="Miyazaki A."/>
            <person name="Munoz-Torres E."/>
            <person name="Oguiza J.A."/>
            <person name="Ohm R."/>
            <person name="Olmedo M."/>
            <person name="Orejas M."/>
            <person name="Ortiz-Castellanos L."/>
            <person name="Pisabarro A.G."/>
            <person name="Rodriguez-Romero J."/>
            <person name="Ruiz-Herrera J."/>
            <person name="Ruiz-Vazquez R."/>
            <person name="Sanz C."/>
            <person name="Schackwitz W."/>
            <person name="Schmutz J."/>
            <person name="Shahriari M."/>
            <person name="Shelest E."/>
            <person name="Silva-Franco F."/>
            <person name="Soanes D."/>
            <person name="Syed K."/>
            <person name="Tagua V.G."/>
            <person name="Talbot N.J."/>
            <person name="Thon M."/>
            <person name="De Vries R.P."/>
            <person name="Wiebenga A."/>
            <person name="Yadav J.S."/>
            <person name="Braun E.L."/>
            <person name="Baker S."/>
            <person name="Garre V."/>
            <person name="Horwitz B."/>
            <person name="Torres-Martinez S."/>
            <person name="Idnurm A."/>
            <person name="Herrera-Estrella A."/>
            <person name="Gabaldon T."/>
            <person name="Grigoriev I.V."/>
        </authorList>
    </citation>
    <scope>NUCLEOTIDE SEQUENCE [LARGE SCALE GENOMIC DNA]</scope>
    <source>
        <strain evidence="2 3">CBS 277.49</strain>
    </source>
</reference>
<feature type="region of interest" description="Disordered" evidence="1">
    <location>
        <begin position="1"/>
        <end position="25"/>
    </location>
</feature>
<organism evidence="2 3">
    <name type="scientific">Mucor lusitanicus CBS 277.49</name>
    <dbReference type="NCBI Taxonomy" id="747725"/>
    <lineage>
        <taxon>Eukaryota</taxon>
        <taxon>Fungi</taxon>
        <taxon>Fungi incertae sedis</taxon>
        <taxon>Mucoromycota</taxon>
        <taxon>Mucoromycotina</taxon>
        <taxon>Mucoromycetes</taxon>
        <taxon>Mucorales</taxon>
        <taxon>Mucorineae</taxon>
        <taxon>Mucoraceae</taxon>
        <taxon>Mucor</taxon>
    </lineage>
</organism>
<evidence type="ECO:0000313" key="3">
    <source>
        <dbReference type="Proteomes" id="UP000077051"/>
    </source>
</evidence>
<dbReference type="EMBL" id="AMYB01000004">
    <property type="protein sequence ID" value="OAD02839.1"/>
    <property type="molecule type" value="Genomic_DNA"/>
</dbReference>
<keyword evidence="3" id="KW-1185">Reference proteome</keyword>
<sequence length="69" mass="8379">MPDDKKPNPSFWNPRVDPSTIKPAETLTFSRPRPYDYSGVAWDRKDFWYQKEPMTEYYYLKKQDGKDKK</sequence>